<evidence type="ECO:0000313" key="2">
    <source>
        <dbReference type="EMBL" id="MFD0688770.1"/>
    </source>
</evidence>
<feature type="compositionally biased region" description="Basic and acidic residues" evidence="1">
    <location>
        <begin position="165"/>
        <end position="187"/>
    </location>
</feature>
<feature type="region of interest" description="Disordered" evidence="1">
    <location>
        <begin position="1"/>
        <end position="29"/>
    </location>
</feature>
<dbReference type="RefSeq" id="WP_278045382.1">
    <property type="nucleotide sequence ID" value="NZ_JBHTGP010000015.1"/>
</dbReference>
<dbReference type="NCBIfam" id="TIGR04222">
    <property type="entry name" value="near_uncomplex"/>
    <property type="match status" value="1"/>
</dbReference>
<accession>A0ABW2XW64</accession>
<evidence type="ECO:0000256" key="1">
    <source>
        <dbReference type="SAM" id="MobiDB-lite"/>
    </source>
</evidence>
<reference evidence="3" key="1">
    <citation type="journal article" date="2019" name="Int. J. Syst. Evol. Microbiol.">
        <title>The Global Catalogue of Microorganisms (GCM) 10K type strain sequencing project: providing services to taxonomists for standard genome sequencing and annotation.</title>
        <authorList>
            <consortium name="The Broad Institute Genomics Platform"/>
            <consortium name="The Broad Institute Genome Sequencing Center for Infectious Disease"/>
            <person name="Wu L."/>
            <person name="Ma J."/>
        </authorList>
    </citation>
    <scope>NUCLEOTIDE SEQUENCE [LARGE SCALE GENOMIC DNA]</scope>
    <source>
        <strain evidence="3">JCM 9371</strain>
    </source>
</reference>
<feature type="compositionally biased region" description="Gly residues" evidence="1">
    <location>
        <begin position="207"/>
        <end position="222"/>
    </location>
</feature>
<proteinExistence type="predicted"/>
<sequence length="222" mass="23744">MPRRARTPPARPRETRSWPGASHQQAARDLQGARMGELSVYETAYLCGGRERVVKTAVLSLYEQRRVRVSRGTHRVEAVRREADDPVQEAVLAAIPGTGRLLGQVVSEVAAGPELEAVRDGLRRAGLLNRLSRPTRRGRAERRRLAGGAGTGPSRFAALGPSGVEESKMRDVLSTKDPKPFDFREQYRPAGGAGPLSSGGVSPMFGDAGGDGGGDWSSGGDF</sequence>
<feature type="compositionally biased region" description="Basic residues" evidence="1">
    <location>
        <begin position="133"/>
        <end position="142"/>
    </location>
</feature>
<organism evidence="2 3">
    <name type="scientific">Actinomadura fibrosa</name>
    <dbReference type="NCBI Taxonomy" id="111802"/>
    <lineage>
        <taxon>Bacteria</taxon>
        <taxon>Bacillati</taxon>
        <taxon>Actinomycetota</taxon>
        <taxon>Actinomycetes</taxon>
        <taxon>Streptosporangiales</taxon>
        <taxon>Thermomonosporaceae</taxon>
        <taxon>Actinomadura</taxon>
    </lineage>
</organism>
<dbReference type="Proteomes" id="UP001597063">
    <property type="component" value="Unassembled WGS sequence"/>
</dbReference>
<keyword evidence="3" id="KW-1185">Reference proteome</keyword>
<evidence type="ECO:0000313" key="3">
    <source>
        <dbReference type="Proteomes" id="UP001597063"/>
    </source>
</evidence>
<name>A0ABW2XW64_9ACTN</name>
<feature type="region of interest" description="Disordered" evidence="1">
    <location>
        <begin position="133"/>
        <end position="222"/>
    </location>
</feature>
<dbReference type="EMBL" id="JBHTGP010000015">
    <property type="protein sequence ID" value="MFD0688770.1"/>
    <property type="molecule type" value="Genomic_DNA"/>
</dbReference>
<protein>
    <submittedName>
        <fullName evidence="2">TIGR04222 domain-containing membrane protein</fullName>
    </submittedName>
</protein>
<gene>
    <name evidence="2" type="ORF">ACFQZM_30050</name>
</gene>
<dbReference type="InterPro" id="IPR026467">
    <property type="entry name" value="Ser/Gly_Cys_C_dom"/>
</dbReference>
<comment type="caution">
    <text evidence="2">The sequence shown here is derived from an EMBL/GenBank/DDBJ whole genome shotgun (WGS) entry which is preliminary data.</text>
</comment>